<keyword evidence="3 7" id="KW-0479">Metal-binding</keyword>
<comment type="cofactor">
    <cofactor evidence="1 7">
        <name>Fe(2+)</name>
        <dbReference type="ChEBI" id="CHEBI:29033"/>
    </cofactor>
</comment>
<dbReference type="OrthoDB" id="983542at2759"/>
<evidence type="ECO:0000256" key="2">
    <source>
        <dbReference type="ARBA" id="ARBA00009712"/>
    </source>
</evidence>
<proteinExistence type="inferred from homology"/>
<evidence type="ECO:0000313" key="9">
    <source>
        <dbReference type="EMBL" id="VDO93418.1"/>
    </source>
</evidence>
<keyword evidence="10" id="KW-1185">Reference proteome</keyword>
<dbReference type="PRINTS" id="PR00372">
    <property type="entry name" value="FYWHYDRXLASE"/>
</dbReference>
<dbReference type="GO" id="GO:0043005">
    <property type="term" value="C:neuron projection"/>
    <property type="evidence" value="ECO:0007669"/>
    <property type="project" value="TreeGrafter"/>
</dbReference>
<dbReference type="InterPro" id="IPR036951">
    <property type="entry name" value="ArAA_hydroxylase_sf"/>
</dbReference>
<organism evidence="10 11">
    <name type="scientific">Heligmosomoides polygyrus</name>
    <name type="common">Parasitic roundworm</name>
    <dbReference type="NCBI Taxonomy" id="6339"/>
    <lineage>
        <taxon>Eukaryota</taxon>
        <taxon>Metazoa</taxon>
        <taxon>Ecdysozoa</taxon>
        <taxon>Nematoda</taxon>
        <taxon>Chromadorea</taxon>
        <taxon>Rhabditida</taxon>
        <taxon>Rhabditina</taxon>
        <taxon>Rhabditomorpha</taxon>
        <taxon>Strongyloidea</taxon>
        <taxon>Heligmosomidae</taxon>
        <taxon>Heligmosomoides</taxon>
    </lineage>
</organism>
<evidence type="ECO:0000256" key="6">
    <source>
        <dbReference type="ARBA" id="ARBA00023033"/>
    </source>
</evidence>
<reference evidence="11" key="2">
    <citation type="submission" date="2019-09" db="UniProtKB">
        <authorList>
            <consortium name="WormBaseParasite"/>
        </authorList>
    </citation>
    <scope>IDENTIFICATION</scope>
</reference>
<evidence type="ECO:0000259" key="8">
    <source>
        <dbReference type="PROSITE" id="PS51410"/>
    </source>
</evidence>
<dbReference type="EMBL" id="UZAH01027619">
    <property type="protein sequence ID" value="VDO93418.1"/>
    <property type="molecule type" value="Genomic_DNA"/>
</dbReference>
<dbReference type="InterPro" id="IPR036329">
    <property type="entry name" value="Aro-AA_hydroxylase_C_sf"/>
</dbReference>
<dbReference type="Proteomes" id="UP000050761">
    <property type="component" value="Unassembled WGS sequence"/>
</dbReference>
<dbReference type="Gene3D" id="1.10.800.10">
    <property type="entry name" value="Aromatic amino acid hydroxylase"/>
    <property type="match status" value="1"/>
</dbReference>
<accession>A0A3P8CZ85</accession>
<dbReference type="PANTHER" id="PTHR11473">
    <property type="entry name" value="AROMATIC AMINO ACID HYDROXYLASE"/>
    <property type="match status" value="1"/>
</dbReference>
<dbReference type="InterPro" id="IPR019774">
    <property type="entry name" value="Aromatic-AA_hydroxylase_C"/>
</dbReference>
<sequence>MALFADPDFAQFSQEIGLASLGASDDDLKKLATLYFFSIEFGLCYDGQVEPSGNGNNGGPTIKYKVYGAGLLSSAGELQHAVEGSPTILRFDPDRVVEQECLITTFQNAYFYTRNFEEAQQKLR</sequence>
<dbReference type="SUPFAM" id="SSF56534">
    <property type="entry name" value="Aromatic aminoacid monoxygenases, catalytic and oligomerization domains"/>
    <property type="match status" value="1"/>
</dbReference>
<name>A0A183FWE0_HELPZ</name>
<accession>A0A183FWE0</accession>
<evidence type="ECO:0000256" key="7">
    <source>
        <dbReference type="PIRSR" id="PIRSR601273-2"/>
    </source>
</evidence>
<keyword evidence="4" id="KW-0560">Oxidoreductase</keyword>
<keyword evidence="6" id="KW-0503">Monooxygenase</keyword>
<evidence type="ECO:0000256" key="1">
    <source>
        <dbReference type="ARBA" id="ARBA00001954"/>
    </source>
</evidence>
<evidence type="ECO:0000313" key="11">
    <source>
        <dbReference type="WBParaSite" id="HPBE_0001274201-mRNA-1"/>
    </source>
</evidence>
<protein>
    <submittedName>
        <fullName evidence="11">BH4_AAA_HYDROXYL_2 domain-containing protein</fullName>
    </submittedName>
</protein>
<reference evidence="9 10" key="1">
    <citation type="submission" date="2018-11" db="EMBL/GenBank/DDBJ databases">
        <authorList>
            <consortium name="Pathogen Informatics"/>
        </authorList>
    </citation>
    <scope>NUCLEOTIDE SEQUENCE [LARGE SCALE GENOMIC DNA]</scope>
</reference>
<feature type="binding site" evidence="7">
    <location>
        <position position="40"/>
    </location>
    <ligand>
        <name>Fe cation</name>
        <dbReference type="ChEBI" id="CHEBI:24875"/>
    </ligand>
</feature>
<dbReference type="PROSITE" id="PS51410">
    <property type="entry name" value="BH4_AAA_HYDROXYL_2"/>
    <property type="match status" value="1"/>
</dbReference>
<dbReference type="GO" id="GO:0004510">
    <property type="term" value="F:tryptophan 5-monooxygenase activity"/>
    <property type="evidence" value="ECO:0007669"/>
    <property type="project" value="TreeGrafter"/>
</dbReference>
<dbReference type="GO" id="GO:0005506">
    <property type="term" value="F:iron ion binding"/>
    <property type="evidence" value="ECO:0007669"/>
    <property type="project" value="InterPro"/>
</dbReference>
<dbReference type="GO" id="GO:0009072">
    <property type="term" value="P:aromatic amino acid metabolic process"/>
    <property type="evidence" value="ECO:0007669"/>
    <property type="project" value="InterPro"/>
</dbReference>
<feature type="domain" description="Biopterin-dependent aromatic amino acid hydroxylase family profile" evidence="8">
    <location>
        <begin position="1"/>
        <end position="124"/>
    </location>
</feature>
<gene>
    <name evidence="9" type="ORF">HPBE_LOCUS12743</name>
</gene>
<dbReference type="InterPro" id="IPR001273">
    <property type="entry name" value="ArAA_hydroxylase"/>
</dbReference>
<keyword evidence="5 7" id="KW-0408">Iron</keyword>
<comment type="similarity">
    <text evidence="2">Belongs to the biopterin-dependent aromatic amino acid hydroxylase family.</text>
</comment>
<evidence type="ECO:0000256" key="4">
    <source>
        <dbReference type="ARBA" id="ARBA00023002"/>
    </source>
</evidence>
<evidence type="ECO:0000256" key="3">
    <source>
        <dbReference type="ARBA" id="ARBA00022723"/>
    </source>
</evidence>
<evidence type="ECO:0000313" key="10">
    <source>
        <dbReference type="Proteomes" id="UP000050761"/>
    </source>
</evidence>
<evidence type="ECO:0000256" key="5">
    <source>
        <dbReference type="ARBA" id="ARBA00023004"/>
    </source>
</evidence>
<dbReference type="WBParaSite" id="HPBE_0001274201-mRNA-1">
    <property type="protein sequence ID" value="HPBE_0001274201-mRNA-1"/>
    <property type="gene ID" value="HPBE_0001274201"/>
</dbReference>
<dbReference type="PANTHER" id="PTHR11473:SF16">
    <property type="entry name" value="TRYPTOPHAN 5-HYDROXYLASE 2"/>
    <property type="match status" value="1"/>
</dbReference>
<dbReference type="AlphaFoldDB" id="A0A183FWE0"/>
<dbReference type="Pfam" id="PF00351">
    <property type="entry name" value="Biopterin_H"/>
    <property type="match status" value="1"/>
</dbReference>